<evidence type="ECO:0000313" key="2">
    <source>
        <dbReference type="Proteomes" id="UP000789525"/>
    </source>
</evidence>
<evidence type="ECO:0000313" key="1">
    <source>
        <dbReference type="EMBL" id="CAG8704898.1"/>
    </source>
</evidence>
<dbReference type="Proteomes" id="UP000789525">
    <property type="component" value="Unassembled WGS sequence"/>
</dbReference>
<reference evidence="1" key="1">
    <citation type="submission" date="2021-06" db="EMBL/GenBank/DDBJ databases">
        <authorList>
            <person name="Kallberg Y."/>
            <person name="Tangrot J."/>
            <person name="Rosling A."/>
        </authorList>
    </citation>
    <scope>NUCLEOTIDE SEQUENCE</scope>
    <source>
        <strain evidence="1">CL356</strain>
    </source>
</reference>
<gene>
    <name evidence="1" type="ORF">ACOLOM_LOCUS10410</name>
</gene>
<keyword evidence="2" id="KW-1185">Reference proteome</keyword>
<proteinExistence type="predicted"/>
<feature type="non-terminal residue" evidence="1">
    <location>
        <position position="678"/>
    </location>
</feature>
<sequence>SPLPPQTEAETKTSPYPSSFASASRSKTALTASQSDLGHSSSSTTRPHQAPQPNASPRLEPTPSRSALTPSSSPQNIRPGEYSVAGGEDRSPSAQTAESVDVWSNTHSQVHSRQGSHDRIQNYKGTTKSELGHGSFASKPAAVRGSTVDDRTISASASSNKPSGVTRSLSANVLGQKPSSFSTVAKPKPNRVASSESETEDPTSEDDAPLSSLVPPRRPGSAASSLQGGSPASSFRDIPPREQSPTRSTRSAGALTSRTSPQPPSASPSSIGKAGGQRGSTPSPIPDRKDTTSPLSRGRRPTLDGFSSSPKTTPSTNGTLTSSPIAIPSREDPIKSSLLTPPMSEIDLSTTLKTTPKSSFRSTATTPKAETSTPPSFLKPASSAKPASSTTQRGQDHINKGFTREESRASSVGYSSISSRVPVTPRSEVGIGGNTSTSATTSSSGSSANDIPRKAHGKRLSVTFDEPVAFPAGKHRREASGTSVSSGRRDSTDLQAVKRNERRRSEAKAAIEFGKVVNGPGPAADPDEEEGRSEGRSSLEQLQNWNMMQNMAQTQQMQAMAMGMGMGMGPTTPGMQSFNMNPGFHNPMMQMNMPMMQPNPMFNSMMPNGMGMPTGFALPPVPSMPNMNMMMGMDPSMMAAHQQAMMIAKQAYQMAVAQQAIAAAGEEWERSSNMGGFS</sequence>
<feature type="non-terminal residue" evidence="1">
    <location>
        <position position="1"/>
    </location>
</feature>
<comment type="caution">
    <text evidence="1">The sequence shown here is derived from an EMBL/GenBank/DDBJ whole genome shotgun (WGS) entry which is preliminary data.</text>
</comment>
<organism evidence="1 2">
    <name type="scientific">Acaulospora colombiana</name>
    <dbReference type="NCBI Taxonomy" id="27376"/>
    <lineage>
        <taxon>Eukaryota</taxon>
        <taxon>Fungi</taxon>
        <taxon>Fungi incertae sedis</taxon>
        <taxon>Mucoromycota</taxon>
        <taxon>Glomeromycotina</taxon>
        <taxon>Glomeromycetes</taxon>
        <taxon>Diversisporales</taxon>
        <taxon>Acaulosporaceae</taxon>
        <taxon>Acaulospora</taxon>
    </lineage>
</organism>
<protein>
    <submittedName>
        <fullName evidence="1">12351_t:CDS:1</fullName>
    </submittedName>
</protein>
<name>A0ACA9PDT9_9GLOM</name>
<dbReference type="EMBL" id="CAJVPT010033471">
    <property type="protein sequence ID" value="CAG8704898.1"/>
    <property type="molecule type" value="Genomic_DNA"/>
</dbReference>
<accession>A0ACA9PDT9</accession>